<keyword evidence="1" id="KW-0812">Transmembrane</keyword>
<name>A0ABM7P1A0_9BACT</name>
<dbReference type="RefSeq" id="WP_207154088.1">
    <property type="nucleotide sequence ID" value="NZ_AP024484.1"/>
</dbReference>
<evidence type="ECO:0000256" key="1">
    <source>
        <dbReference type="SAM" id="Phobius"/>
    </source>
</evidence>
<evidence type="ECO:0000313" key="3">
    <source>
        <dbReference type="Proteomes" id="UP001319045"/>
    </source>
</evidence>
<sequence>MKIKKIIVFIALPVIVAGLAIWTILRIWPDDNKSSLASVVKIDCKRHYVLTDKNGHSLFFAFINADSLMQGLTWDKKNIINNETESEGFWINNSWLYPSCEGKILSSVSDTTDIIIKGITPKSFVDRQIEYLTKENKKINQKQSELKYYLRVHGVQDEGYDMVAKYATKLHAYKDSINKEIIILKGIQKSNDINIYIKDQYIATYKNKDKQNTKQVCYLVKKSLDNRIQLLSNYDHTTPHDVNVVSIMPWKSDKKKKIMAVSYKFETPCPEEIADNGSGIYTETLFHKGLFAGIKTSNGIIWREQIHTFINNK</sequence>
<keyword evidence="1" id="KW-1133">Transmembrane helix</keyword>
<protein>
    <submittedName>
        <fullName evidence="2">Uncharacterized protein</fullName>
    </submittedName>
</protein>
<reference evidence="2 3" key="1">
    <citation type="journal article" date="2022" name="Int. J. Syst. Evol. Microbiol.">
        <title>Prevotella herbatica sp. nov., a plant polysaccharide-decomposing anaerobic bacterium isolated from a methanogenic reactor.</title>
        <authorList>
            <person name="Uek A."/>
            <person name="Tonouchi A."/>
            <person name="Kaku N."/>
            <person name="Ueki K."/>
        </authorList>
    </citation>
    <scope>NUCLEOTIDE SEQUENCE [LARGE SCALE GENOMIC DNA]</scope>
    <source>
        <strain evidence="2 3">WR041</strain>
    </source>
</reference>
<feature type="transmembrane region" description="Helical" evidence="1">
    <location>
        <begin position="7"/>
        <end position="28"/>
    </location>
</feature>
<gene>
    <name evidence="2" type="ORF">prwr041_23930</name>
</gene>
<dbReference type="EMBL" id="AP024484">
    <property type="protein sequence ID" value="BCS86500.1"/>
    <property type="molecule type" value="Genomic_DNA"/>
</dbReference>
<organism evidence="2 3">
    <name type="scientific">Prevotella herbatica</name>
    <dbReference type="NCBI Taxonomy" id="2801997"/>
    <lineage>
        <taxon>Bacteria</taxon>
        <taxon>Pseudomonadati</taxon>
        <taxon>Bacteroidota</taxon>
        <taxon>Bacteroidia</taxon>
        <taxon>Bacteroidales</taxon>
        <taxon>Prevotellaceae</taxon>
        <taxon>Prevotella</taxon>
    </lineage>
</organism>
<proteinExistence type="predicted"/>
<accession>A0ABM7P1A0</accession>
<dbReference type="Proteomes" id="UP001319045">
    <property type="component" value="Chromosome"/>
</dbReference>
<evidence type="ECO:0000313" key="2">
    <source>
        <dbReference type="EMBL" id="BCS86500.1"/>
    </source>
</evidence>
<keyword evidence="3" id="KW-1185">Reference proteome</keyword>
<keyword evidence="1" id="KW-0472">Membrane</keyword>